<dbReference type="Proteomes" id="UP001612741">
    <property type="component" value="Unassembled WGS sequence"/>
</dbReference>
<feature type="modified residue" description="4-aspartylphosphate" evidence="2">
    <location>
        <position position="37"/>
    </location>
</feature>
<feature type="domain" description="HTH luxR-type" evidence="3">
    <location>
        <begin position="120"/>
        <end position="185"/>
    </location>
</feature>
<protein>
    <submittedName>
        <fullName evidence="5">LuxR C-terminal-related transcriptional regulator</fullName>
    </submittedName>
</protein>
<organism evidence="5 6">
    <name type="scientific">Nonomuraea typhae</name>
    <dbReference type="NCBI Taxonomy" id="2603600"/>
    <lineage>
        <taxon>Bacteria</taxon>
        <taxon>Bacillati</taxon>
        <taxon>Actinomycetota</taxon>
        <taxon>Actinomycetes</taxon>
        <taxon>Streptosporangiales</taxon>
        <taxon>Streptosporangiaceae</taxon>
        <taxon>Nonomuraea</taxon>
    </lineage>
</organism>
<dbReference type="SMART" id="SM00421">
    <property type="entry name" value="HTH_LUXR"/>
    <property type="match status" value="1"/>
</dbReference>
<keyword evidence="2" id="KW-0597">Phosphoprotein</keyword>
<dbReference type="InterPro" id="IPR001789">
    <property type="entry name" value="Sig_transdc_resp-reg_receiver"/>
</dbReference>
<dbReference type="InterPro" id="IPR011006">
    <property type="entry name" value="CheY-like_superfamily"/>
</dbReference>
<dbReference type="CDD" id="cd06170">
    <property type="entry name" value="LuxR_C_like"/>
    <property type="match status" value="1"/>
</dbReference>
<dbReference type="Gene3D" id="1.10.10.10">
    <property type="entry name" value="Winged helix-like DNA-binding domain superfamily/Winged helix DNA-binding domain"/>
    <property type="match status" value="1"/>
</dbReference>
<dbReference type="InterPro" id="IPR036388">
    <property type="entry name" value="WH-like_DNA-bd_sf"/>
</dbReference>
<comment type="caution">
    <text evidence="5">The sequence shown here is derived from an EMBL/GenBank/DDBJ whole genome shotgun (WGS) entry which is preliminary data.</text>
</comment>
<evidence type="ECO:0000259" key="4">
    <source>
        <dbReference type="PROSITE" id="PS50110"/>
    </source>
</evidence>
<dbReference type="PANTHER" id="PTHR43214:SF43">
    <property type="entry name" value="TWO-COMPONENT RESPONSE REGULATOR"/>
    <property type="match status" value="1"/>
</dbReference>
<dbReference type="InterPro" id="IPR000792">
    <property type="entry name" value="Tscrpt_reg_LuxR_C"/>
</dbReference>
<feature type="domain" description="Response regulatory" evidence="4">
    <location>
        <begin position="1"/>
        <end position="102"/>
    </location>
</feature>
<evidence type="ECO:0000256" key="1">
    <source>
        <dbReference type="ARBA" id="ARBA00023125"/>
    </source>
</evidence>
<accession>A0ABW7YK04</accession>
<name>A0ABW7YK04_9ACTN</name>
<gene>
    <name evidence="5" type="ORF">ACIBG2_02545</name>
</gene>
<dbReference type="Pfam" id="PF00196">
    <property type="entry name" value="GerE"/>
    <property type="match status" value="1"/>
</dbReference>
<dbReference type="Gene3D" id="3.40.50.2300">
    <property type="match status" value="1"/>
</dbReference>
<dbReference type="PRINTS" id="PR00038">
    <property type="entry name" value="HTHLUXR"/>
</dbReference>
<dbReference type="InterPro" id="IPR016032">
    <property type="entry name" value="Sig_transdc_resp-reg_C-effctor"/>
</dbReference>
<evidence type="ECO:0000259" key="3">
    <source>
        <dbReference type="PROSITE" id="PS50043"/>
    </source>
</evidence>
<dbReference type="PROSITE" id="PS50110">
    <property type="entry name" value="RESPONSE_REGULATORY"/>
    <property type="match status" value="1"/>
</dbReference>
<reference evidence="5 6" key="1">
    <citation type="submission" date="2024-10" db="EMBL/GenBank/DDBJ databases">
        <title>The Natural Products Discovery Center: Release of the First 8490 Sequenced Strains for Exploring Actinobacteria Biosynthetic Diversity.</title>
        <authorList>
            <person name="Kalkreuter E."/>
            <person name="Kautsar S.A."/>
            <person name="Yang D."/>
            <person name="Bader C.D."/>
            <person name="Teijaro C.N."/>
            <person name="Fluegel L."/>
            <person name="Davis C.M."/>
            <person name="Simpson J.R."/>
            <person name="Lauterbach L."/>
            <person name="Steele A.D."/>
            <person name="Gui C."/>
            <person name="Meng S."/>
            <person name="Li G."/>
            <person name="Viehrig K."/>
            <person name="Ye F."/>
            <person name="Su P."/>
            <person name="Kiefer A.F."/>
            <person name="Nichols A."/>
            <person name="Cepeda A.J."/>
            <person name="Yan W."/>
            <person name="Fan B."/>
            <person name="Jiang Y."/>
            <person name="Adhikari A."/>
            <person name="Zheng C.-J."/>
            <person name="Schuster L."/>
            <person name="Cowan T.M."/>
            <person name="Smanski M.J."/>
            <person name="Chevrette M.G."/>
            <person name="De Carvalho L.P.S."/>
            <person name="Shen B."/>
        </authorList>
    </citation>
    <scope>NUCLEOTIDE SEQUENCE [LARGE SCALE GENOMIC DNA]</scope>
    <source>
        <strain evidence="5 6">NPDC050545</strain>
    </source>
</reference>
<evidence type="ECO:0000313" key="5">
    <source>
        <dbReference type="EMBL" id="MFI6496230.1"/>
    </source>
</evidence>
<dbReference type="PANTHER" id="PTHR43214">
    <property type="entry name" value="TWO-COMPONENT RESPONSE REGULATOR"/>
    <property type="match status" value="1"/>
</dbReference>
<dbReference type="SUPFAM" id="SSF46894">
    <property type="entry name" value="C-terminal effector domain of the bipartite response regulators"/>
    <property type="match status" value="1"/>
</dbReference>
<dbReference type="InterPro" id="IPR039420">
    <property type="entry name" value="WalR-like"/>
</dbReference>
<dbReference type="RefSeq" id="WP_397078221.1">
    <property type="nucleotide sequence ID" value="NZ_JBITGY010000001.1"/>
</dbReference>
<proteinExistence type="predicted"/>
<keyword evidence="1" id="KW-0238">DNA-binding</keyword>
<evidence type="ECO:0000313" key="6">
    <source>
        <dbReference type="Proteomes" id="UP001612741"/>
    </source>
</evidence>
<dbReference type="SUPFAM" id="SSF52172">
    <property type="entry name" value="CheY-like"/>
    <property type="match status" value="1"/>
</dbReference>
<dbReference type="EMBL" id="JBITGY010000001">
    <property type="protein sequence ID" value="MFI6496230.1"/>
    <property type="molecule type" value="Genomic_DNA"/>
</dbReference>
<dbReference type="PROSITE" id="PS50043">
    <property type="entry name" value="HTH_LUXR_2"/>
    <property type="match status" value="1"/>
</dbReference>
<sequence length="187" mass="19817">MLLRQVSSNISVLAVVRGFEELGHAVNGRAPDIAVLDVRSLDPALIQVVRRLRETRPALKIMLVVDAIDAAGAREVMRLGVSGLFSSDADLHGLSRALQVISAGDVVISSTASGPLFSEPAGPVPSLTAHELRILRLLAKGLRNEEIARQLAISTSTLKRNLRPILSKLHATDRAGALFAAAKAGLL</sequence>
<evidence type="ECO:0000256" key="2">
    <source>
        <dbReference type="PROSITE-ProRule" id="PRU00169"/>
    </source>
</evidence>
<keyword evidence="6" id="KW-1185">Reference proteome</keyword>